<reference evidence="1" key="1">
    <citation type="submission" date="2014-11" db="EMBL/GenBank/DDBJ databases">
        <authorList>
            <person name="Amaro Gonzalez C."/>
        </authorList>
    </citation>
    <scope>NUCLEOTIDE SEQUENCE</scope>
</reference>
<name>A0A0E9TUD4_ANGAN</name>
<protein>
    <submittedName>
        <fullName evidence="1">Uncharacterized protein</fullName>
    </submittedName>
</protein>
<evidence type="ECO:0000313" key="1">
    <source>
        <dbReference type="EMBL" id="JAH57082.1"/>
    </source>
</evidence>
<organism evidence="1">
    <name type="scientific">Anguilla anguilla</name>
    <name type="common">European freshwater eel</name>
    <name type="synonym">Muraena anguilla</name>
    <dbReference type="NCBI Taxonomy" id="7936"/>
    <lineage>
        <taxon>Eukaryota</taxon>
        <taxon>Metazoa</taxon>
        <taxon>Chordata</taxon>
        <taxon>Craniata</taxon>
        <taxon>Vertebrata</taxon>
        <taxon>Euteleostomi</taxon>
        <taxon>Actinopterygii</taxon>
        <taxon>Neopterygii</taxon>
        <taxon>Teleostei</taxon>
        <taxon>Anguilliformes</taxon>
        <taxon>Anguillidae</taxon>
        <taxon>Anguilla</taxon>
    </lineage>
</organism>
<sequence>MHAFPSTDICVDRQRDSFCCLLRCHKNKPASSLV</sequence>
<dbReference type="AlphaFoldDB" id="A0A0E9TUD4"/>
<dbReference type="EMBL" id="GBXM01051495">
    <property type="protein sequence ID" value="JAH57082.1"/>
    <property type="molecule type" value="Transcribed_RNA"/>
</dbReference>
<reference evidence="1" key="2">
    <citation type="journal article" date="2015" name="Fish Shellfish Immunol.">
        <title>Early steps in the European eel (Anguilla anguilla)-Vibrio vulnificus interaction in the gills: Role of the RtxA13 toxin.</title>
        <authorList>
            <person name="Callol A."/>
            <person name="Pajuelo D."/>
            <person name="Ebbesson L."/>
            <person name="Teles M."/>
            <person name="MacKenzie S."/>
            <person name="Amaro C."/>
        </authorList>
    </citation>
    <scope>NUCLEOTIDE SEQUENCE</scope>
</reference>
<proteinExistence type="predicted"/>
<accession>A0A0E9TUD4</accession>